<reference evidence="16 17" key="1">
    <citation type="submission" date="2020-08" db="EMBL/GenBank/DDBJ databases">
        <title>Genomic Encyclopedia of Type Strains, Phase IV (KMG-IV): sequencing the most valuable type-strain genomes for metagenomic binning, comparative biology and taxonomic classification.</title>
        <authorList>
            <person name="Goeker M."/>
        </authorList>
    </citation>
    <scope>NUCLEOTIDE SEQUENCE [LARGE SCALE GENOMIC DNA]</scope>
    <source>
        <strain evidence="16 17">DSM 19612</strain>
    </source>
</reference>
<dbReference type="SMART" id="SM00388">
    <property type="entry name" value="HisKA"/>
    <property type="match status" value="1"/>
</dbReference>
<dbReference type="SUPFAM" id="SSF55874">
    <property type="entry name" value="ATPase domain of HSP90 chaperone/DNA topoisomerase II/histidine kinase"/>
    <property type="match status" value="1"/>
</dbReference>
<dbReference type="InterPro" id="IPR036097">
    <property type="entry name" value="HisK_dim/P_sf"/>
</dbReference>
<evidence type="ECO:0000256" key="10">
    <source>
        <dbReference type="ARBA" id="ARBA00022840"/>
    </source>
</evidence>
<dbReference type="AlphaFoldDB" id="A0A841Q9G8"/>
<dbReference type="EMBL" id="JACHGH010000018">
    <property type="protein sequence ID" value="MBB6455329.1"/>
    <property type="molecule type" value="Genomic_DNA"/>
</dbReference>
<dbReference type="Pfam" id="PF02518">
    <property type="entry name" value="HATPase_c"/>
    <property type="match status" value="1"/>
</dbReference>
<keyword evidence="11 14" id="KW-1133">Transmembrane helix</keyword>
<evidence type="ECO:0000256" key="12">
    <source>
        <dbReference type="ARBA" id="ARBA00023012"/>
    </source>
</evidence>
<dbReference type="SMART" id="SM00387">
    <property type="entry name" value="HATPase_c"/>
    <property type="match status" value="1"/>
</dbReference>
<keyword evidence="9 16" id="KW-0418">Kinase</keyword>
<evidence type="ECO:0000259" key="15">
    <source>
        <dbReference type="PROSITE" id="PS50109"/>
    </source>
</evidence>
<evidence type="ECO:0000256" key="5">
    <source>
        <dbReference type="ARBA" id="ARBA00022553"/>
    </source>
</evidence>
<dbReference type="RefSeq" id="WP_174497799.1">
    <property type="nucleotide sequence ID" value="NZ_CADDWK010000019.1"/>
</dbReference>
<keyword evidence="17" id="KW-1185">Reference proteome</keyword>
<feature type="transmembrane region" description="Helical" evidence="14">
    <location>
        <begin position="422"/>
        <end position="446"/>
    </location>
</feature>
<dbReference type="Proteomes" id="UP000581688">
    <property type="component" value="Unassembled WGS sequence"/>
</dbReference>
<evidence type="ECO:0000313" key="16">
    <source>
        <dbReference type="EMBL" id="MBB6455329.1"/>
    </source>
</evidence>
<feature type="transmembrane region" description="Helical" evidence="14">
    <location>
        <begin position="267"/>
        <end position="286"/>
    </location>
</feature>
<evidence type="ECO:0000256" key="3">
    <source>
        <dbReference type="ARBA" id="ARBA00012438"/>
    </source>
</evidence>
<keyword evidence="5" id="KW-0597">Phosphoprotein</keyword>
<dbReference type="InterPro" id="IPR050398">
    <property type="entry name" value="HssS/ArlS-like"/>
</dbReference>
<evidence type="ECO:0000313" key="17">
    <source>
        <dbReference type="Proteomes" id="UP000581688"/>
    </source>
</evidence>
<proteinExistence type="predicted"/>
<dbReference type="PANTHER" id="PTHR45528">
    <property type="entry name" value="SENSOR HISTIDINE KINASE CPXA"/>
    <property type="match status" value="1"/>
</dbReference>
<keyword evidence="6" id="KW-0808">Transferase</keyword>
<evidence type="ECO:0000256" key="9">
    <source>
        <dbReference type="ARBA" id="ARBA00022777"/>
    </source>
</evidence>
<dbReference type="EC" id="2.7.13.3" evidence="3"/>
<sequence length="729" mass="83808">MGIKWKSKKIIIIACILFSYGLSGIGSFFLKSDDYLNEGYFYTDGGMSDFNIFLHLLAGKLLDFTKEEAVNTVSVKDYELQDYRIQFDLTNQLEYINDDYQYRIEEAKTIGDDQAMTDLQIERDNKILEFERMINEDDYLREKIMKDKLQEIEQFYDNLEKNQDEFVKFENIIKYKLRNTESGKLYTNVNENREGSLLEQVDEKKVVYAKEYPAPKNGLLNTTYDLSPALEFASGSFEGEIVVVGTVPEINTIFPNYGIFKTNQKTFFIHVISGILSFLISLFLFKKGLPFQQTKRKSFFPIDISIGLLFLISGISLHLLYQTSNFGYGLLRYMRAANYFIIFEFIPMMLLVSISLLLGIKIVSRLKNFGRLEWQNSFLNKVIQTIKTVIRMKGFAFQIILLVFIVFILAIGPIAAYSMETYNWTIALFYFFFFIIGVVPLLVIFIRQSKDLSNIIHHTSHLVKGNLDNDLYLKDKSPLSKLAQNINTLKQGVIESLSEQAKSERLKTELITNVSHDLRTPLTSIITYTKLLQDGNLTENESKEFLAIIDRKSKRLNVLINDLFEASKMASGNIELNKETVDLIQLMNQALAEEDISQAPLHFRVTSPDTPIYAHVDGQRLWRVFDNIINNILKYALENTRVYITVLPTDSEVTFTFKNVSKYELNENAEELTERFKRGDKSRSTEGSGLGLAIAKSIVDLHNGTFDIEVDGDLFKLKVTLPTIKKDLS</sequence>
<feature type="transmembrane region" description="Helical" evidence="14">
    <location>
        <begin position="395"/>
        <end position="416"/>
    </location>
</feature>
<accession>A0A841Q9G8</accession>
<comment type="subcellular location">
    <subcellularLocation>
        <location evidence="2">Cell membrane</location>
        <topology evidence="2">Multi-pass membrane protein</topology>
    </subcellularLocation>
</comment>
<evidence type="ECO:0000256" key="8">
    <source>
        <dbReference type="ARBA" id="ARBA00022741"/>
    </source>
</evidence>
<keyword evidence="13 14" id="KW-0472">Membrane</keyword>
<feature type="domain" description="Histidine kinase" evidence="15">
    <location>
        <begin position="513"/>
        <end position="725"/>
    </location>
</feature>
<keyword evidence="7 14" id="KW-0812">Transmembrane</keyword>
<dbReference type="PROSITE" id="PS50109">
    <property type="entry name" value="HIS_KIN"/>
    <property type="match status" value="1"/>
</dbReference>
<evidence type="ECO:0000256" key="6">
    <source>
        <dbReference type="ARBA" id="ARBA00022679"/>
    </source>
</evidence>
<dbReference type="InterPro" id="IPR036890">
    <property type="entry name" value="HATPase_C_sf"/>
</dbReference>
<organism evidence="16 17">
    <name type="scientific">Salirhabdus euzebyi</name>
    <dbReference type="NCBI Taxonomy" id="394506"/>
    <lineage>
        <taxon>Bacteria</taxon>
        <taxon>Bacillati</taxon>
        <taxon>Bacillota</taxon>
        <taxon>Bacilli</taxon>
        <taxon>Bacillales</taxon>
        <taxon>Bacillaceae</taxon>
        <taxon>Salirhabdus</taxon>
    </lineage>
</organism>
<dbReference type="FunFam" id="1.10.287.130:FF:000008">
    <property type="entry name" value="Two-component sensor histidine kinase"/>
    <property type="match status" value="1"/>
</dbReference>
<dbReference type="PANTHER" id="PTHR45528:SF1">
    <property type="entry name" value="SENSOR HISTIDINE KINASE CPXA"/>
    <property type="match status" value="1"/>
</dbReference>
<dbReference type="CDD" id="cd00082">
    <property type="entry name" value="HisKA"/>
    <property type="match status" value="1"/>
</dbReference>
<feature type="transmembrane region" description="Helical" evidence="14">
    <location>
        <begin position="341"/>
        <end position="363"/>
    </location>
</feature>
<dbReference type="SUPFAM" id="SSF47384">
    <property type="entry name" value="Homodimeric domain of signal transducing histidine kinase"/>
    <property type="match status" value="1"/>
</dbReference>
<gene>
    <name evidence="16" type="ORF">HNQ94_003829</name>
</gene>
<evidence type="ECO:0000256" key="4">
    <source>
        <dbReference type="ARBA" id="ARBA00022475"/>
    </source>
</evidence>
<keyword evidence="8" id="KW-0547">Nucleotide-binding</keyword>
<comment type="catalytic activity">
    <reaction evidence="1">
        <text>ATP + protein L-histidine = ADP + protein N-phospho-L-histidine.</text>
        <dbReference type="EC" id="2.7.13.3"/>
    </reaction>
</comment>
<dbReference type="InterPro" id="IPR003661">
    <property type="entry name" value="HisK_dim/P_dom"/>
</dbReference>
<keyword evidence="10" id="KW-0067">ATP-binding</keyword>
<evidence type="ECO:0000256" key="2">
    <source>
        <dbReference type="ARBA" id="ARBA00004651"/>
    </source>
</evidence>
<dbReference type="Gene3D" id="3.30.565.10">
    <property type="entry name" value="Histidine kinase-like ATPase, C-terminal domain"/>
    <property type="match status" value="1"/>
</dbReference>
<dbReference type="GO" id="GO:0005524">
    <property type="term" value="F:ATP binding"/>
    <property type="evidence" value="ECO:0007669"/>
    <property type="project" value="UniProtKB-KW"/>
</dbReference>
<evidence type="ECO:0000256" key="7">
    <source>
        <dbReference type="ARBA" id="ARBA00022692"/>
    </source>
</evidence>
<dbReference type="InterPro" id="IPR005467">
    <property type="entry name" value="His_kinase_dom"/>
</dbReference>
<evidence type="ECO:0000256" key="11">
    <source>
        <dbReference type="ARBA" id="ARBA00022989"/>
    </source>
</evidence>
<keyword evidence="12" id="KW-0902">Two-component regulatory system</keyword>
<dbReference type="InterPro" id="IPR003594">
    <property type="entry name" value="HATPase_dom"/>
</dbReference>
<comment type="caution">
    <text evidence="16">The sequence shown here is derived from an EMBL/GenBank/DDBJ whole genome shotgun (WGS) entry which is preliminary data.</text>
</comment>
<dbReference type="Gene3D" id="1.10.287.130">
    <property type="match status" value="1"/>
</dbReference>
<dbReference type="Pfam" id="PF00512">
    <property type="entry name" value="HisKA"/>
    <property type="match status" value="1"/>
</dbReference>
<feature type="transmembrane region" description="Helical" evidence="14">
    <location>
        <begin position="298"/>
        <end position="321"/>
    </location>
</feature>
<keyword evidence="4" id="KW-1003">Cell membrane</keyword>
<protein>
    <recommendedName>
        <fullName evidence="3">histidine kinase</fullName>
        <ecNumber evidence="3">2.7.13.3</ecNumber>
    </recommendedName>
</protein>
<evidence type="ECO:0000256" key="14">
    <source>
        <dbReference type="SAM" id="Phobius"/>
    </source>
</evidence>
<evidence type="ECO:0000256" key="13">
    <source>
        <dbReference type="ARBA" id="ARBA00023136"/>
    </source>
</evidence>
<evidence type="ECO:0000256" key="1">
    <source>
        <dbReference type="ARBA" id="ARBA00000085"/>
    </source>
</evidence>
<dbReference type="GO" id="GO:0005886">
    <property type="term" value="C:plasma membrane"/>
    <property type="evidence" value="ECO:0007669"/>
    <property type="project" value="UniProtKB-SubCell"/>
</dbReference>
<dbReference type="GO" id="GO:0000155">
    <property type="term" value="F:phosphorelay sensor kinase activity"/>
    <property type="evidence" value="ECO:0007669"/>
    <property type="project" value="InterPro"/>
</dbReference>
<name>A0A841Q9G8_9BACI</name>